<sequence>MPDPCSCSPGACHGGHTIDVGPSWVRVPEDRLRAIRDNRTANADETAAMAAELLAARARAVSMQAALDANTADREGLINRVTALEAELDASRADAGRAHGQAGACHARAMELRSQVTARDKRITELEGWQAHALQQARRAADDTNRWNAMWDAGDGKSTDLADMIDAILDQRDTARALVDHVQAALAEHPRCDAHPDDDVITCGWKRAVASVQHALETAA</sequence>
<gene>
    <name evidence="1" type="ORF">ACFO5K_04475</name>
</gene>
<evidence type="ECO:0000313" key="1">
    <source>
        <dbReference type="EMBL" id="MFC4373350.1"/>
    </source>
</evidence>
<comment type="caution">
    <text evidence="1">The sequence shown here is derived from an EMBL/GenBank/DDBJ whole genome shotgun (WGS) entry which is preliminary data.</text>
</comment>
<dbReference type="EMBL" id="JBHSDL010000005">
    <property type="protein sequence ID" value="MFC4373350.1"/>
    <property type="molecule type" value="Genomic_DNA"/>
</dbReference>
<dbReference type="Proteomes" id="UP001595844">
    <property type="component" value="Unassembled WGS sequence"/>
</dbReference>
<name>A0ABV8VBS7_9NOCA</name>
<dbReference type="RefSeq" id="WP_378556051.1">
    <property type="nucleotide sequence ID" value="NZ_JBHSDL010000005.1"/>
</dbReference>
<protein>
    <submittedName>
        <fullName evidence="1">Uncharacterized protein</fullName>
    </submittedName>
</protein>
<reference evidence="2" key="1">
    <citation type="journal article" date="2019" name="Int. J. Syst. Evol. Microbiol.">
        <title>The Global Catalogue of Microorganisms (GCM) 10K type strain sequencing project: providing services to taxonomists for standard genome sequencing and annotation.</title>
        <authorList>
            <consortium name="The Broad Institute Genomics Platform"/>
            <consortium name="The Broad Institute Genome Sequencing Center for Infectious Disease"/>
            <person name="Wu L."/>
            <person name="Ma J."/>
        </authorList>
    </citation>
    <scope>NUCLEOTIDE SEQUENCE [LARGE SCALE GENOMIC DNA]</scope>
    <source>
        <strain evidence="2">IBRC-M 10490</strain>
    </source>
</reference>
<keyword evidence="2" id="KW-1185">Reference proteome</keyword>
<accession>A0ABV8VBS7</accession>
<proteinExistence type="predicted"/>
<organism evidence="1 2">
    <name type="scientific">Nocardia halotolerans</name>
    <dbReference type="NCBI Taxonomy" id="1755878"/>
    <lineage>
        <taxon>Bacteria</taxon>
        <taxon>Bacillati</taxon>
        <taxon>Actinomycetota</taxon>
        <taxon>Actinomycetes</taxon>
        <taxon>Mycobacteriales</taxon>
        <taxon>Nocardiaceae</taxon>
        <taxon>Nocardia</taxon>
    </lineage>
</organism>
<evidence type="ECO:0000313" key="2">
    <source>
        <dbReference type="Proteomes" id="UP001595844"/>
    </source>
</evidence>